<dbReference type="Proteomes" id="UP000247978">
    <property type="component" value="Unassembled WGS sequence"/>
</dbReference>
<feature type="domain" description="EamA" evidence="8">
    <location>
        <begin position="5"/>
        <end position="135"/>
    </location>
</feature>
<keyword evidence="5 7" id="KW-1133">Transmembrane helix</keyword>
<comment type="caution">
    <text evidence="9">The sequence shown here is derived from an EMBL/GenBank/DDBJ whole genome shotgun (WGS) entry which is preliminary data.</text>
</comment>
<feature type="domain" description="EamA" evidence="8">
    <location>
        <begin position="146"/>
        <end position="281"/>
    </location>
</feature>
<dbReference type="EMBL" id="QJJQ01000001">
    <property type="protein sequence ID" value="PXW90134.1"/>
    <property type="molecule type" value="Genomic_DNA"/>
</dbReference>
<dbReference type="AlphaFoldDB" id="A0A2V3WAG7"/>
<evidence type="ECO:0000259" key="8">
    <source>
        <dbReference type="Pfam" id="PF00892"/>
    </source>
</evidence>
<feature type="transmembrane region" description="Helical" evidence="7">
    <location>
        <begin position="175"/>
        <end position="196"/>
    </location>
</feature>
<reference evidence="9 10" key="1">
    <citation type="submission" date="2018-05" db="EMBL/GenBank/DDBJ databases">
        <title>Genomic Encyclopedia of Type Strains, Phase IV (KMG-IV): sequencing the most valuable type-strain genomes for metagenomic binning, comparative biology and taxonomic classification.</title>
        <authorList>
            <person name="Goeker M."/>
        </authorList>
    </citation>
    <scope>NUCLEOTIDE SEQUENCE [LARGE SCALE GENOMIC DNA]</scope>
    <source>
        <strain evidence="9 10">DSM 28556</strain>
    </source>
</reference>
<dbReference type="SUPFAM" id="SSF103481">
    <property type="entry name" value="Multidrug resistance efflux transporter EmrE"/>
    <property type="match status" value="2"/>
</dbReference>
<evidence type="ECO:0000256" key="2">
    <source>
        <dbReference type="ARBA" id="ARBA00007362"/>
    </source>
</evidence>
<feature type="transmembrane region" description="Helical" evidence="7">
    <location>
        <begin position="142"/>
        <end position="163"/>
    </location>
</feature>
<keyword evidence="6 7" id="KW-0472">Membrane</keyword>
<organism evidence="9 10">
    <name type="scientific">Pseudogracilibacillus auburnensis</name>
    <dbReference type="NCBI Taxonomy" id="1494959"/>
    <lineage>
        <taxon>Bacteria</taxon>
        <taxon>Bacillati</taxon>
        <taxon>Bacillota</taxon>
        <taxon>Bacilli</taxon>
        <taxon>Bacillales</taxon>
        <taxon>Bacillaceae</taxon>
        <taxon>Pseudogracilibacillus</taxon>
    </lineage>
</organism>
<evidence type="ECO:0000256" key="4">
    <source>
        <dbReference type="ARBA" id="ARBA00022692"/>
    </source>
</evidence>
<feature type="transmembrane region" description="Helical" evidence="7">
    <location>
        <begin position="239"/>
        <end position="258"/>
    </location>
</feature>
<name>A0A2V3WAG7_9BACI</name>
<proteinExistence type="inferred from homology"/>
<evidence type="ECO:0000256" key="5">
    <source>
        <dbReference type="ARBA" id="ARBA00022989"/>
    </source>
</evidence>
<sequence>MSKSTLMLLLLILIWGASWPIYKLAVPYTPPLLFAGMRAFFGGILLAIFIWKSRNEIQWRKNWQNYCISAFFNTILFFGLQTVGLNYLPAGLFSVLVYCQPILLGLFAWLILGEYLSGIRIVGLCIGFIGIIVASTDGLTTYVSVIGVTIALLTGSSWAYGVIFVKKVSRKMNAFWMVSMQSIIGGATLIGSGTIFESWSEITWNISYIFGLVFGMTMCIPLAYIIYYTLVNQGEASKVGSATFLVPIISVILGVIFLGETLTYKLFIGMILVGISIYLVNFNAKKGIGRKNRKREIN</sequence>
<evidence type="ECO:0000256" key="1">
    <source>
        <dbReference type="ARBA" id="ARBA00004651"/>
    </source>
</evidence>
<gene>
    <name evidence="9" type="ORF">DFR56_10142</name>
</gene>
<feature type="transmembrane region" description="Helical" evidence="7">
    <location>
        <begin position="208"/>
        <end position="227"/>
    </location>
</feature>
<comment type="similarity">
    <text evidence="2">Belongs to the EamA transporter family.</text>
</comment>
<dbReference type="InterPro" id="IPR050638">
    <property type="entry name" value="AA-Vitamin_Transporters"/>
</dbReference>
<comment type="subcellular location">
    <subcellularLocation>
        <location evidence="1">Cell membrane</location>
        <topology evidence="1">Multi-pass membrane protein</topology>
    </subcellularLocation>
</comment>
<dbReference type="PANTHER" id="PTHR32322:SF18">
    <property type="entry name" value="S-ADENOSYLMETHIONINE_S-ADENOSYLHOMOCYSTEINE TRANSPORTER"/>
    <property type="match status" value="1"/>
</dbReference>
<evidence type="ECO:0000256" key="3">
    <source>
        <dbReference type="ARBA" id="ARBA00022475"/>
    </source>
</evidence>
<protein>
    <submittedName>
        <fullName evidence="9">Drug/metabolite transporter (DMT)-like permease</fullName>
    </submittedName>
</protein>
<feature type="transmembrane region" description="Helical" evidence="7">
    <location>
        <begin position="264"/>
        <end position="284"/>
    </location>
</feature>
<evidence type="ECO:0000256" key="7">
    <source>
        <dbReference type="SAM" id="Phobius"/>
    </source>
</evidence>
<evidence type="ECO:0000256" key="6">
    <source>
        <dbReference type="ARBA" id="ARBA00023136"/>
    </source>
</evidence>
<feature type="transmembrane region" description="Helical" evidence="7">
    <location>
        <begin position="90"/>
        <end position="112"/>
    </location>
</feature>
<evidence type="ECO:0000313" key="10">
    <source>
        <dbReference type="Proteomes" id="UP000247978"/>
    </source>
</evidence>
<dbReference type="GO" id="GO:0005886">
    <property type="term" value="C:plasma membrane"/>
    <property type="evidence" value="ECO:0007669"/>
    <property type="project" value="UniProtKB-SubCell"/>
</dbReference>
<keyword evidence="4 7" id="KW-0812">Transmembrane</keyword>
<evidence type="ECO:0000313" key="9">
    <source>
        <dbReference type="EMBL" id="PXW90134.1"/>
    </source>
</evidence>
<feature type="transmembrane region" description="Helical" evidence="7">
    <location>
        <begin position="63"/>
        <end position="84"/>
    </location>
</feature>
<keyword evidence="10" id="KW-1185">Reference proteome</keyword>
<dbReference type="PANTHER" id="PTHR32322">
    <property type="entry name" value="INNER MEMBRANE TRANSPORTER"/>
    <property type="match status" value="1"/>
</dbReference>
<feature type="transmembrane region" description="Helical" evidence="7">
    <location>
        <begin position="33"/>
        <end position="51"/>
    </location>
</feature>
<dbReference type="Pfam" id="PF00892">
    <property type="entry name" value="EamA"/>
    <property type="match status" value="2"/>
</dbReference>
<accession>A0A2V3WAG7</accession>
<dbReference type="InterPro" id="IPR037185">
    <property type="entry name" value="EmrE-like"/>
</dbReference>
<feature type="transmembrane region" description="Helical" evidence="7">
    <location>
        <begin position="119"/>
        <end position="136"/>
    </location>
</feature>
<dbReference type="InterPro" id="IPR000620">
    <property type="entry name" value="EamA_dom"/>
</dbReference>
<keyword evidence="3" id="KW-1003">Cell membrane</keyword>